<name>A0ABD3HRS0_9MARC</name>
<evidence type="ECO:0000256" key="1">
    <source>
        <dbReference type="ARBA" id="ARBA00022884"/>
    </source>
</evidence>
<dbReference type="SUPFAM" id="SSF54928">
    <property type="entry name" value="RNA-binding domain, RBD"/>
    <property type="match status" value="2"/>
</dbReference>
<evidence type="ECO:0000259" key="4">
    <source>
        <dbReference type="PROSITE" id="PS50102"/>
    </source>
</evidence>
<feature type="domain" description="RRM" evidence="4">
    <location>
        <begin position="280"/>
        <end position="358"/>
    </location>
</feature>
<evidence type="ECO:0000313" key="6">
    <source>
        <dbReference type="Proteomes" id="UP001633002"/>
    </source>
</evidence>
<evidence type="ECO:0000313" key="5">
    <source>
        <dbReference type="EMBL" id="KAL3692795.1"/>
    </source>
</evidence>
<sequence>MAARLWQACTRQLGKRSNYNGSKLLNERSCFELEGRSRAFSADIWTQSLWHNVGVRGESSGCRTLGGEGMRVQNSLGNRTWSPFTRWCSAMQNTTISFDEDTSSHRKDEESSEDKEFVPENVVTPNTPLVEAIQDADERSEDAQPQVASPSTEVGDLGEISPSEREIDPLRIYVGGLPFDFKGDQLKQALSELLSKYGTVKEVELSRHRSQSFRSIEEGKHRGFAFVSMESPDQARAAIENLNGEVYLGRTLSVSYGLKPLQVGSGPRRRTNSTERLARRKVFVGNLHEDTSVEALSNAFKQYGKVIGAKLICELNTGKSRGFGFVTFETESEAMKAILDLDGSILDGSVIRVNIAKYPQSV</sequence>
<dbReference type="Pfam" id="PF00076">
    <property type="entry name" value="RRM_1"/>
    <property type="match status" value="2"/>
</dbReference>
<feature type="region of interest" description="Disordered" evidence="3">
    <location>
        <begin position="136"/>
        <end position="160"/>
    </location>
</feature>
<keyword evidence="1 2" id="KW-0694">RNA-binding</keyword>
<dbReference type="Gene3D" id="3.30.70.330">
    <property type="match status" value="2"/>
</dbReference>
<dbReference type="Proteomes" id="UP001633002">
    <property type="component" value="Unassembled WGS sequence"/>
</dbReference>
<dbReference type="PROSITE" id="PS50102">
    <property type="entry name" value="RRM"/>
    <property type="match status" value="2"/>
</dbReference>
<dbReference type="SMART" id="SM00360">
    <property type="entry name" value="RRM"/>
    <property type="match status" value="2"/>
</dbReference>
<reference evidence="5 6" key="1">
    <citation type="submission" date="2024-09" db="EMBL/GenBank/DDBJ databases">
        <title>Chromosome-scale assembly of Riccia sorocarpa.</title>
        <authorList>
            <person name="Paukszto L."/>
        </authorList>
    </citation>
    <scope>NUCLEOTIDE SEQUENCE [LARGE SCALE GENOMIC DNA]</scope>
    <source>
        <strain evidence="5">LP-2024</strain>
        <tissue evidence="5">Aerial parts of the thallus</tissue>
    </source>
</reference>
<feature type="compositionally biased region" description="Basic and acidic residues" evidence="3">
    <location>
        <begin position="102"/>
        <end position="118"/>
    </location>
</feature>
<evidence type="ECO:0000256" key="3">
    <source>
        <dbReference type="SAM" id="MobiDB-lite"/>
    </source>
</evidence>
<accession>A0ABD3HRS0</accession>
<comment type="caution">
    <text evidence="5">The sequence shown here is derived from an EMBL/GenBank/DDBJ whole genome shotgun (WGS) entry which is preliminary data.</text>
</comment>
<dbReference type="InterPro" id="IPR035979">
    <property type="entry name" value="RBD_domain_sf"/>
</dbReference>
<organism evidence="5 6">
    <name type="scientific">Riccia sorocarpa</name>
    <dbReference type="NCBI Taxonomy" id="122646"/>
    <lineage>
        <taxon>Eukaryota</taxon>
        <taxon>Viridiplantae</taxon>
        <taxon>Streptophyta</taxon>
        <taxon>Embryophyta</taxon>
        <taxon>Marchantiophyta</taxon>
        <taxon>Marchantiopsida</taxon>
        <taxon>Marchantiidae</taxon>
        <taxon>Marchantiales</taxon>
        <taxon>Ricciaceae</taxon>
        <taxon>Riccia</taxon>
    </lineage>
</organism>
<gene>
    <name evidence="5" type="ORF">R1sor_006446</name>
</gene>
<dbReference type="AlphaFoldDB" id="A0ABD3HRS0"/>
<feature type="region of interest" description="Disordered" evidence="3">
    <location>
        <begin position="98"/>
        <end position="118"/>
    </location>
</feature>
<keyword evidence="6" id="KW-1185">Reference proteome</keyword>
<evidence type="ECO:0000256" key="2">
    <source>
        <dbReference type="PROSITE-ProRule" id="PRU00176"/>
    </source>
</evidence>
<dbReference type="InterPro" id="IPR052462">
    <property type="entry name" value="SLIRP/GR-RBP-like"/>
</dbReference>
<dbReference type="EMBL" id="JBJQOH010000003">
    <property type="protein sequence ID" value="KAL3692795.1"/>
    <property type="molecule type" value="Genomic_DNA"/>
</dbReference>
<dbReference type="GO" id="GO:0003723">
    <property type="term" value="F:RNA binding"/>
    <property type="evidence" value="ECO:0007669"/>
    <property type="project" value="UniProtKB-UniRule"/>
</dbReference>
<dbReference type="InterPro" id="IPR012677">
    <property type="entry name" value="Nucleotide-bd_a/b_plait_sf"/>
</dbReference>
<proteinExistence type="predicted"/>
<protein>
    <recommendedName>
        <fullName evidence="4">RRM domain-containing protein</fullName>
    </recommendedName>
</protein>
<feature type="domain" description="RRM" evidence="4">
    <location>
        <begin position="170"/>
        <end position="259"/>
    </location>
</feature>
<dbReference type="CDD" id="cd00590">
    <property type="entry name" value="RRM_SF"/>
    <property type="match status" value="1"/>
</dbReference>
<dbReference type="InterPro" id="IPR000504">
    <property type="entry name" value="RRM_dom"/>
</dbReference>
<dbReference type="PANTHER" id="PTHR48027">
    <property type="entry name" value="HETEROGENEOUS NUCLEAR RIBONUCLEOPROTEIN 87F-RELATED"/>
    <property type="match status" value="1"/>
</dbReference>